<dbReference type="EMBL" id="WHPC01000001">
    <property type="protein sequence ID" value="MPV35450.1"/>
    <property type="molecule type" value="Genomic_DNA"/>
</dbReference>
<dbReference type="InterPro" id="IPR011990">
    <property type="entry name" value="TPR-like_helical_dom_sf"/>
</dbReference>
<accession>A0A6N7EBV1</accession>
<evidence type="ECO:0000259" key="1">
    <source>
        <dbReference type="Pfam" id="PF12770"/>
    </source>
</evidence>
<proteinExistence type="predicted"/>
<dbReference type="SMART" id="SM00028">
    <property type="entry name" value="TPR"/>
    <property type="match status" value="3"/>
</dbReference>
<feature type="domain" description="CHAT" evidence="1">
    <location>
        <begin position="595"/>
        <end position="859"/>
    </location>
</feature>
<organism evidence="2 3">
    <name type="scientific">Georgenia subflava</name>
    <dbReference type="NCBI Taxonomy" id="1622177"/>
    <lineage>
        <taxon>Bacteria</taxon>
        <taxon>Bacillati</taxon>
        <taxon>Actinomycetota</taxon>
        <taxon>Actinomycetes</taxon>
        <taxon>Micrococcales</taxon>
        <taxon>Bogoriellaceae</taxon>
        <taxon>Georgenia</taxon>
    </lineage>
</organism>
<dbReference type="Pfam" id="PF12770">
    <property type="entry name" value="CHAT"/>
    <property type="match status" value="1"/>
</dbReference>
<dbReference type="OrthoDB" id="3178268at2"/>
<gene>
    <name evidence="2" type="ORF">GB881_00050</name>
</gene>
<keyword evidence="3" id="KW-1185">Reference proteome</keyword>
<sequence>MEETGRTGALRDLLDVQRAMNGALQRLAEHPDDAAFEAYLSLGRRYLEKVLALEETSPGVVDVELAALALVQQLEIYADHRAAAGDRAAAEELRAEADRLVVAHLGPVARAGVERGRAMRAATEGSFHDALVRLDAVHHTYREAGRRLDAAQTLVQLADVYSWLGAHDRSLETLDAAQTLAADDLAAGPPSPADVAAAIEAQQAAAGRGEPSTAGPDALARRRLYYEIRHSQAHQHRHLGRYDEAERLYEDVREYVEDLVPAAVDFHLAVIALASGDLVRAERLLGAVAPAFDDGLLRPRRGSLRMYQADLELARLRPAEALARAESGLAEQELHPDLELAWKLHWRRADALAALGLGTEALEAYTAAAAAADTLRAAPLGYTLDTTFLRDKLPMLDAAIDHALAVGDAAAAVRFIELGKSRALAAVLARPGGPDGPGARAGGERADEVAELFDDLSRRIDAVAYAMASGPADPDLAREHDALLVERAAVLERIRVHDPRWRTISEPPAVDAAATGSRLAATGRRALVLHRRANRIVAALLGDGEPRAAATTLTEPVAEAVAAYVTNLHAVEFDPRLHDLSGACGIGLADLVPAELAQAAVAADALVVVPHGDLHMLPWAALTLDGQRLFERTAVGVLPNLAALTMLDDVPPAAPAVALLGDPDYTTVAEVYPPLPQVGPELADVAALYPGAVLVGPVTGAAATQEALLALLGRPGADGAVLHVACHAEIDVDNPLAAGLVLTGATLDAAEVVRRRCAYPEVVLSACSTGWRPQRVGDLALAGDDALGLTASFLEAGARFLLVSVPKAHDVATRAFVVAWHRHRRAGASPLQAHRQAQLDLWTREPAKIHRWAGMTAYGCR</sequence>
<dbReference type="AlphaFoldDB" id="A0A6N7EBV1"/>
<evidence type="ECO:0000313" key="2">
    <source>
        <dbReference type="EMBL" id="MPV35450.1"/>
    </source>
</evidence>
<comment type="caution">
    <text evidence="2">The sequence shown here is derived from an EMBL/GenBank/DDBJ whole genome shotgun (WGS) entry which is preliminary data.</text>
</comment>
<dbReference type="InterPro" id="IPR019734">
    <property type="entry name" value="TPR_rpt"/>
</dbReference>
<dbReference type="InterPro" id="IPR024983">
    <property type="entry name" value="CHAT_dom"/>
</dbReference>
<evidence type="ECO:0000313" key="3">
    <source>
        <dbReference type="Proteomes" id="UP000437709"/>
    </source>
</evidence>
<reference evidence="2 3" key="1">
    <citation type="submission" date="2019-10" db="EMBL/GenBank/DDBJ databases">
        <title>Georgenia wutianyii sp. nov. and Georgenia yuyongxinii sp. nov. isolated from plateau pika (Ochotona curzoniae) in the Qinghai-Tibet plateau of China.</title>
        <authorList>
            <person name="Tian Z."/>
        </authorList>
    </citation>
    <scope>NUCLEOTIDE SEQUENCE [LARGE SCALE GENOMIC DNA]</scope>
    <source>
        <strain evidence="2 3">JCM 19765</strain>
    </source>
</reference>
<name>A0A6N7EBV1_9MICO</name>
<dbReference type="SUPFAM" id="SSF48452">
    <property type="entry name" value="TPR-like"/>
    <property type="match status" value="2"/>
</dbReference>
<dbReference type="Proteomes" id="UP000437709">
    <property type="component" value="Unassembled WGS sequence"/>
</dbReference>
<dbReference type="RefSeq" id="WP_152193360.1">
    <property type="nucleotide sequence ID" value="NZ_VUKD01000001.1"/>
</dbReference>
<protein>
    <submittedName>
        <fullName evidence="2">CHAT domain-containing protein</fullName>
    </submittedName>
</protein>